<dbReference type="RefSeq" id="WP_011367244.1">
    <property type="nucleotide sequence ID" value="NC_007519.1"/>
</dbReference>
<evidence type="ECO:0000256" key="1">
    <source>
        <dbReference type="SAM" id="SignalP"/>
    </source>
</evidence>
<dbReference type="AlphaFoldDB" id="Q312V8"/>
<dbReference type="EMBL" id="CP000112">
    <property type="protein sequence ID" value="ABB38038.1"/>
    <property type="molecule type" value="Genomic_DNA"/>
</dbReference>
<dbReference type="Proteomes" id="UP000002710">
    <property type="component" value="Chromosome"/>
</dbReference>
<protein>
    <submittedName>
        <fullName evidence="2">Uncharacterized protein</fullName>
    </submittedName>
</protein>
<sequence length="246" mass="27864">MKKKAVFLLLAISHIAVAIYAHNFAYKTYVLHQVKDKIQLHMKQAIRTRQTVHTPEYKALIDEGLAVAPDDVDLLVARSYYYFEIKDFDSSIHDLQTIVTLGDKADPEGGRHLLQCVIMEVASYPANEVKNCYVQSVKAMSRRRAQKGKIGITRLEYKDMLDVNFVTALFYIGAPTAHAARIKLLTGPETTGMTENEKLLLELIRDELLGLPFDRNRLLDSLRLTYGLPLKNQSDEPLAMPEESSQ</sequence>
<dbReference type="KEGG" id="dde:Dde_1237"/>
<evidence type="ECO:0000313" key="3">
    <source>
        <dbReference type="Proteomes" id="UP000002710"/>
    </source>
</evidence>
<feature type="signal peptide" evidence="1">
    <location>
        <begin position="1"/>
        <end position="18"/>
    </location>
</feature>
<evidence type="ECO:0000313" key="2">
    <source>
        <dbReference type="EMBL" id="ABB38038.1"/>
    </source>
</evidence>
<dbReference type="HOGENOM" id="CLU_1127629_0_0_7"/>
<gene>
    <name evidence="2" type="ordered locus">Dde_1237</name>
</gene>
<accession>Q312V8</accession>
<proteinExistence type="predicted"/>
<keyword evidence="3" id="KW-1185">Reference proteome</keyword>
<reference evidence="2 3" key="1">
    <citation type="journal article" date="2011" name="J. Bacteriol.">
        <title>Complete genome sequence and updated annotation of Desulfovibrio alaskensis G20.</title>
        <authorList>
            <person name="Hauser L.J."/>
            <person name="Land M.L."/>
            <person name="Brown S.D."/>
            <person name="Larimer F."/>
            <person name="Keller K.L."/>
            <person name="Rapp-Giles B.J."/>
            <person name="Price M.N."/>
            <person name="Lin M."/>
            <person name="Bruce D.C."/>
            <person name="Detter J.C."/>
            <person name="Tapia R."/>
            <person name="Han C.S."/>
            <person name="Goodwin L.A."/>
            <person name="Cheng J.F."/>
            <person name="Pitluck S."/>
            <person name="Copeland A."/>
            <person name="Lucas S."/>
            <person name="Nolan M."/>
            <person name="Lapidus A.L."/>
            <person name="Palumbo A.V."/>
            <person name="Wall J.D."/>
        </authorList>
    </citation>
    <scope>NUCLEOTIDE SEQUENCE [LARGE SCALE GENOMIC DNA]</scope>
    <source>
        <strain evidence="3">ATCC BAA 1058 / DSM 17464 / G20</strain>
    </source>
</reference>
<keyword evidence="1" id="KW-0732">Signal</keyword>
<organism evidence="2 3">
    <name type="scientific">Oleidesulfovibrio alaskensis (strain ATCC BAA-1058 / DSM 17464 / G20)</name>
    <name type="common">Desulfovibrio alaskensis</name>
    <dbReference type="NCBI Taxonomy" id="207559"/>
    <lineage>
        <taxon>Bacteria</taxon>
        <taxon>Pseudomonadati</taxon>
        <taxon>Thermodesulfobacteriota</taxon>
        <taxon>Desulfovibrionia</taxon>
        <taxon>Desulfovibrionales</taxon>
        <taxon>Desulfovibrionaceae</taxon>
        <taxon>Oleidesulfovibrio</taxon>
    </lineage>
</organism>
<feature type="chain" id="PRO_5004219717" evidence="1">
    <location>
        <begin position="19"/>
        <end position="246"/>
    </location>
</feature>
<name>Q312V8_OLEA2</name>